<reference evidence="1 2" key="1">
    <citation type="submission" date="2014-04" db="EMBL/GenBank/DDBJ databases">
        <authorList>
            <consortium name="DOE Joint Genome Institute"/>
            <person name="Kuo A."/>
            <person name="Kohler A."/>
            <person name="Nagy L.G."/>
            <person name="Floudas D."/>
            <person name="Copeland A."/>
            <person name="Barry K.W."/>
            <person name="Cichocki N."/>
            <person name="Veneault-Fourrey C."/>
            <person name="LaButti K."/>
            <person name="Lindquist E.A."/>
            <person name="Lipzen A."/>
            <person name="Lundell T."/>
            <person name="Morin E."/>
            <person name="Murat C."/>
            <person name="Sun H."/>
            <person name="Tunlid A."/>
            <person name="Henrissat B."/>
            <person name="Grigoriev I.V."/>
            <person name="Hibbett D.S."/>
            <person name="Martin F."/>
            <person name="Nordberg H.P."/>
            <person name="Cantor M.N."/>
            <person name="Hua S.X."/>
        </authorList>
    </citation>
    <scope>NUCLEOTIDE SEQUENCE [LARGE SCALE GENOMIC DNA]</scope>
    <source>
        <strain evidence="1 2">LaAM-08-1</strain>
    </source>
</reference>
<sequence length="138" mass="16358">MSTSFRPMPTAPRSLALHQETYRRLEALEYLKVPDRLATFDFQTCSRQPRSETAWLPASWRNFASQFKPRSQKWQLRDQSQQWPNTVQQLFLLNQHRLRQSIQLSRHHPAETIHSLPTHRTQRVLSAAQSVRETVIRV</sequence>
<gene>
    <name evidence="1" type="ORF">K443DRAFT_445004</name>
</gene>
<protein>
    <submittedName>
        <fullName evidence="1">Uncharacterized protein</fullName>
    </submittedName>
</protein>
<organism evidence="1 2">
    <name type="scientific">Laccaria amethystina LaAM-08-1</name>
    <dbReference type="NCBI Taxonomy" id="1095629"/>
    <lineage>
        <taxon>Eukaryota</taxon>
        <taxon>Fungi</taxon>
        <taxon>Dikarya</taxon>
        <taxon>Basidiomycota</taxon>
        <taxon>Agaricomycotina</taxon>
        <taxon>Agaricomycetes</taxon>
        <taxon>Agaricomycetidae</taxon>
        <taxon>Agaricales</taxon>
        <taxon>Agaricineae</taxon>
        <taxon>Hydnangiaceae</taxon>
        <taxon>Laccaria</taxon>
    </lineage>
</organism>
<accession>A0A0C9WUG5</accession>
<dbReference type="HOGENOM" id="CLU_1855586_0_0_1"/>
<keyword evidence="2" id="KW-1185">Reference proteome</keyword>
<dbReference type="EMBL" id="KN838932">
    <property type="protein sequence ID" value="KIJ92143.1"/>
    <property type="molecule type" value="Genomic_DNA"/>
</dbReference>
<evidence type="ECO:0000313" key="1">
    <source>
        <dbReference type="EMBL" id="KIJ92143.1"/>
    </source>
</evidence>
<name>A0A0C9WUG5_9AGAR</name>
<reference evidence="2" key="2">
    <citation type="submission" date="2015-01" db="EMBL/GenBank/DDBJ databases">
        <title>Evolutionary Origins and Diversification of the Mycorrhizal Mutualists.</title>
        <authorList>
            <consortium name="DOE Joint Genome Institute"/>
            <consortium name="Mycorrhizal Genomics Consortium"/>
            <person name="Kohler A."/>
            <person name="Kuo A."/>
            <person name="Nagy L.G."/>
            <person name="Floudas D."/>
            <person name="Copeland A."/>
            <person name="Barry K.W."/>
            <person name="Cichocki N."/>
            <person name="Veneault-Fourrey C."/>
            <person name="LaButti K."/>
            <person name="Lindquist E.A."/>
            <person name="Lipzen A."/>
            <person name="Lundell T."/>
            <person name="Morin E."/>
            <person name="Murat C."/>
            <person name="Riley R."/>
            <person name="Ohm R."/>
            <person name="Sun H."/>
            <person name="Tunlid A."/>
            <person name="Henrissat B."/>
            <person name="Grigoriev I.V."/>
            <person name="Hibbett D.S."/>
            <person name="Martin F."/>
        </authorList>
    </citation>
    <scope>NUCLEOTIDE SEQUENCE [LARGE SCALE GENOMIC DNA]</scope>
    <source>
        <strain evidence="2">LaAM-08-1</strain>
    </source>
</reference>
<evidence type="ECO:0000313" key="2">
    <source>
        <dbReference type="Proteomes" id="UP000054477"/>
    </source>
</evidence>
<dbReference type="AlphaFoldDB" id="A0A0C9WUG5"/>
<proteinExistence type="predicted"/>
<dbReference type="Proteomes" id="UP000054477">
    <property type="component" value="Unassembled WGS sequence"/>
</dbReference>